<feature type="domain" description="Peptidase MA-like" evidence="2">
    <location>
        <begin position="298"/>
        <end position="451"/>
    </location>
</feature>
<proteinExistence type="predicted"/>
<dbReference type="Proteomes" id="UP001221838">
    <property type="component" value="Unassembled WGS sequence"/>
</dbReference>
<dbReference type="EMBL" id="JAQNDM010000002">
    <property type="protein sequence ID" value="MDC0709873.1"/>
    <property type="molecule type" value="Genomic_DNA"/>
</dbReference>
<evidence type="ECO:0000313" key="3">
    <source>
        <dbReference type="EMBL" id="MDC0709873.1"/>
    </source>
</evidence>
<sequence length="456" mass="49610">MSPHLLALLLAASPPPQRAQQLAQEKAWEELYLAYSTASPQDYPEAQRKAVAKPLLKGCEALVAGDAVMAYSLGERAVAFEETAPSLRCLARAALGTDQRGTAEEALRKGLERFPKEGAFGLELGKLLLEDKDGPGAIAALSRVPRGSAQAGMAKQLLQKAQSLSSEETQARAQAEDLERRLNGEQDSAGATARPAVARDEGETQATGLSYGSSLGADGMRTRVNRRFVVKYFNNNRDFRQRADYEGRIVSALDEAYEHTRTLLGEARESPVDVVLYTREEFRTHRGEAWANIAAGLYADQAIRINDAAELTQRTKATLVHEYVHAALDEICGGGHLLPTWLNEGLAEYVEWRYLGSDKPPRETADMLQAAARGGKLPTLARMSQNMLVLQANPALAYATSASAVRELINRGGAPKLLSLVRDVGRGTRFDEALQTHYGLNVAKLDEDVQAAASRR</sequence>
<name>A0ABT5D9S3_9BACT</name>
<evidence type="ECO:0000256" key="1">
    <source>
        <dbReference type="SAM" id="MobiDB-lite"/>
    </source>
</evidence>
<feature type="compositionally biased region" description="Basic and acidic residues" evidence="1">
    <location>
        <begin position="174"/>
        <end position="184"/>
    </location>
</feature>
<dbReference type="InterPro" id="IPR039568">
    <property type="entry name" value="Peptidase_MA-like_dom"/>
</dbReference>
<gene>
    <name evidence="3" type="ORF">POL68_15475</name>
</gene>
<evidence type="ECO:0000259" key="2">
    <source>
        <dbReference type="Pfam" id="PF13485"/>
    </source>
</evidence>
<comment type="caution">
    <text evidence="3">The sequence shown here is derived from an EMBL/GenBank/DDBJ whole genome shotgun (WGS) entry which is preliminary data.</text>
</comment>
<keyword evidence="4" id="KW-1185">Reference proteome</keyword>
<dbReference type="RefSeq" id="WP_272138804.1">
    <property type="nucleotide sequence ID" value="NZ_JAQNDM010000002.1"/>
</dbReference>
<reference evidence="3 4" key="1">
    <citation type="submission" date="2022-11" db="EMBL/GenBank/DDBJ databases">
        <title>Minimal conservation of predation-associated metabolite biosynthetic gene clusters underscores biosynthetic potential of Myxococcota including descriptions for ten novel species: Archangium lansinium sp. nov., Myxococcus landrumus sp. nov., Nannocystis bai.</title>
        <authorList>
            <person name="Ahearne A."/>
            <person name="Stevens C."/>
            <person name="Dowd S."/>
        </authorList>
    </citation>
    <scope>NUCLEOTIDE SEQUENCE [LARGE SCALE GENOMIC DNA]</scope>
    <source>
        <strain evidence="3 4">NCWAL01</strain>
    </source>
</reference>
<evidence type="ECO:0000313" key="4">
    <source>
        <dbReference type="Proteomes" id="UP001221838"/>
    </source>
</evidence>
<feature type="region of interest" description="Disordered" evidence="1">
    <location>
        <begin position="159"/>
        <end position="210"/>
    </location>
</feature>
<accession>A0ABT5D9S3</accession>
<feature type="compositionally biased region" description="Polar residues" evidence="1">
    <location>
        <begin position="159"/>
        <end position="172"/>
    </location>
</feature>
<dbReference type="Pfam" id="PF13485">
    <property type="entry name" value="Peptidase_MA_2"/>
    <property type="match status" value="1"/>
</dbReference>
<protein>
    <submittedName>
        <fullName evidence="3">Peptidase MA family metallohydrolase</fullName>
    </submittedName>
</protein>
<organism evidence="3 4">
    <name type="scientific">Stigmatella ashevillensis</name>
    <dbReference type="NCBI Taxonomy" id="2995309"/>
    <lineage>
        <taxon>Bacteria</taxon>
        <taxon>Pseudomonadati</taxon>
        <taxon>Myxococcota</taxon>
        <taxon>Myxococcia</taxon>
        <taxon>Myxococcales</taxon>
        <taxon>Cystobacterineae</taxon>
        <taxon>Archangiaceae</taxon>
        <taxon>Stigmatella</taxon>
    </lineage>
</organism>